<dbReference type="EnsemblPlants" id="Bo3g001540.1">
    <property type="protein sequence ID" value="Bo3g001540.1"/>
    <property type="gene ID" value="Bo3g001540"/>
</dbReference>
<reference evidence="2" key="2">
    <citation type="submission" date="2015-03" db="UniProtKB">
        <authorList>
            <consortium name="EnsemblPlants"/>
        </authorList>
    </citation>
    <scope>IDENTIFICATION</scope>
</reference>
<dbReference type="Gramene" id="Bo3g001540.1">
    <property type="protein sequence ID" value="Bo3g001540.1"/>
    <property type="gene ID" value="Bo3g001540"/>
</dbReference>
<keyword evidence="1" id="KW-0812">Transmembrane</keyword>
<dbReference type="HOGENOM" id="CLU_2430122_0_0_1"/>
<feature type="transmembrane region" description="Helical" evidence="1">
    <location>
        <begin position="36"/>
        <end position="56"/>
    </location>
</feature>
<protein>
    <submittedName>
        <fullName evidence="2">Uncharacterized protein</fullName>
    </submittedName>
</protein>
<accession>A0A0D3AZB9</accession>
<name>A0A0D3AZB9_BRAOL</name>
<evidence type="ECO:0000256" key="1">
    <source>
        <dbReference type="SAM" id="Phobius"/>
    </source>
</evidence>
<organism evidence="2 3">
    <name type="scientific">Brassica oleracea var. oleracea</name>
    <dbReference type="NCBI Taxonomy" id="109376"/>
    <lineage>
        <taxon>Eukaryota</taxon>
        <taxon>Viridiplantae</taxon>
        <taxon>Streptophyta</taxon>
        <taxon>Embryophyta</taxon>
        <taxon>Tracheophyta</taxon>
        <taxon>Spermatophyta</taxon>
        <taxon>Magnoliopsida</taxon>
        <taxon>eudicotyledons</taxon>
        <taxon>Gunneridae</taxon>
        <taxon>Pentapetalae</taxon>
        <taxon>rosids</taxon>
        <taxon>malvids</taxon>
        <taxon>Brassicales</taxon>
        <taxon>Brassicaceae</taxon>
        <taxon>Brassiceae</taxon>
        <taxon>Brassica</taxon>
    </lineage>
</organism>
<keyword evidence="1" id="KW-1133">Transmembrane helix</keyword>
<sequence length="91" mass="10987">MGQMRGMFLKFGDNIYYKYKKSNFYFPKLNAASKRIISFLFSVRARFIFFHSFFFFNGYIFPFFGKGNHIKKEIFLLFGNGNYCVLIFDYI</sequence>
<evidence type="ECO:0000313" key="3">
    <source>
        <dbReference type="Proteomes" id="UP000032141"/>
    </source>
</evidence>
<keyword evidence="3" id="KW-1185">Reference proteome</keyword>
<evidence type="ECO:0000313" key="2">
    <source>
        <dbReference type="EnsemblPlants" id="Bo3g001540.1"/>
    </source>
</evidence>
<proteinExistence type="predicted"/>
<dbReference type="Proteomes" id="UP000032141">
    <property type="component" value="Chromosome C3"/>
</dbReference>
<keyword evidence="1" id="KW-0472">Membrane</keyword>
<reference evidence="2 3" key="1">
    <citation type="journal article" date="2014" name="Genome Biol.">
        <title>Transcriptome and methylome profiling reveals relics of genome dominance in the mesopolyploid Brassica oleracea.</title>
        <authorList>
            <person name="Parkin I.A."/>
            <person name="Koh C."/>
            <person name="Tang H."/>
            <person name="Robinson S.J."/>
            <person name="Kagale S."/>
            <person name="Clarke W.E."/>
            <person name="Town C.D."/>
            <person name="Nixon J."/>
            <person name="Krishnakumar V."/>
            <person name="Bidwell S.L."/>
            <person name="Denoeud F."/>
            <person name="Belcram H."/>
            <person name="Links M.G."/>
            <person name="Just J."/>
            <person name="Clarke C."/>
            <person name="Bender T."/>
            <person name="Huebert T."/>
            <person name="Mason A.S."/>
            <person name="Pires J.C."/>
            <person name="Barker G."/>
            <person name="Moore J."/>
            <person name="Walley P.G."/>
            <person name="Manoli S."/>
            <person name="Batley J."/>
            <person name="Edwards D."/>
            <person name="Nelson M.N."/>
            <person name="Wang X."/>
            <person name="Paterson A.H."/>
            <person name="King G."/>
            <person name="Bancroft I."/>
            <person name="Chalhoub B."/>
            <person name="Sharpe A.G."/>
        </authorList>
    </citation>
    <scope>NUCLEOTIDE SEQUENCE</scope>
    <source>
        <strain evidence="2 3">cv. TO1000</strain>
    </source>
</reference>
<dbReference type="AlphaFoldDB" id="A0A0D3AZB9"/>